<dbReference type="Gene3D" id="3.10.105.10">
    <property type="entry name" value="Dipeptide-binding Protein, Domain 3"/>
    <property type="match status" value="1"/>
</dbReference>
<feature type="signal peptide" evidence="4">
    <location>
        <begin position="1"/>
        <end position="21"/>
    </location>
</feature>
<protein>
    <submittedName>
        <fullName evidence="6">ABC transporter substrate-binding protein</fullName>
    </submittedName>
</protein>
<comment type="subcellular location">
    <subcellularLocation>
        <location evidence="1">Periplasm</location>
    </subcellularLocation>
</comment>
<proteinExistence type="inferred from homology"/>
<feature type="domain" description="Solute-binding protein family 5" evidence="5">
    <location>
        <begin position="68"/>
        <end position="397"/>
    </location>
</feature>
<dbReference type="Gene3D" id="3.40.190.10">
    <property type="entry name" value="Periplasmic binding protein-like II"/>
    <property type="match status" value="1"/>
</dbReference>
<dbReference type="CDD" id="cd08494">
    <property type="entry name" value="PBP2_NikA_DppA_OppA_like_6"/>
    <property type="match status" value="1"/>
</dbReference>
<dbReference type="PIRSF" id="PIRSF002741">
    <property type="entry name" value="MppA"/>
    <property type="match status" value="1"/>
</dbReference>
<dbReference type="PANTHER" id="PTHR30290:SF38">
    <property type="entry name" value="D,D-DIPEPTIDE-BINDING PERIPLASMIC PROTEIN DDPA-RELATED"/>
    <property type="match status" value="1"/>
</dbReference>
<evidence type="ECO:0000313" key="6">
    <source>
        <dbReference type="EMBL" id="GAA5073113.1"/>
    </source>
</evidence>
<dbReference type="InterPro" id="IPR039424">
    <property type="entry name" value="SBP_5"/>
</dbReference>
<sequence length="490" mass="52862">MIRSLRTGAAILALTAGAALAQQTDITIGMVLEPPNLDPTGGAAAAIDEVVYANVFEGLTRFAPDGSVVPGLAESWEISEDGTTYTFNLREGVTFHDGSAMTAEDVVFSLDRARAEGSTNAQPSLFANIVSVEAVDNTTVAVTLDGPDGAFLFDMAWGDAVIVAPESAEANATNPVGTGPFQFAEWVQGDRVELTRYADYWGEAPALEAATFRFVSDPNAAFAAMMAGDVDAFPNFPAPETLSTFEADPRFTVIVGSTEGETILAMNNAQAPLDDIRVRQAITHAINRQDIIDGAMFGYGTPIGTHFAPHNPDYVDLTGNSNYDPDAARALLEEAGATDLTLRLMLPPPSYARRGGEIIAAQLREVGIETEITNLEWAQWLEQVFRGYDFDLTIVSHTEPADINIYANPEYYFQYDNDAFQALMEELATTSDPAVRTELNQQAQQMIAADFVNGFLFQLAKTGVANANIEGLWENSPTQANDLTGVRWVE</sequence>
<organism evidence="6 7">
    <name type="scientific">[Roseibacterium] beibuensis</name>
    <dbReference type="NCBI Taxonomy" id="1193142"/>
    <lineage>
        <taxon>Bacteria</taxon>
        <taxon>Pseudomonadati</taxon>
        <taxon>Pseudomonadota</taxon>
        <taxon>Alphaproteobacteria</taxon>
        <taxon>Rhodobacterales</taxon>
        <taxon>Roseobacteraceae</taxon>
        <taxon>Roseicyclus</taxon>
    </lineage>
</organism>
<dbReference type="SUPFAM" id="SSF53850">
    <property type="entry name" value="Periplasmic binding protein-like II"/>
    <property type="match status" value="1"/>
</dbReference>
<dbReference type="InterPro" id="IPR000914">
    <property type="entry name" value="SBP_5_dom"/>
</dbReference>
<dbReference type="RefSeq" id="WP_259550393.1">
    <property type="nucleotide sequence ID" value="NZ_BAABHW010000002.1"/>
</dbReference>
<name>A0ABP9L8K8_9RHOB</name>
<gene>
    <name evidence="6" type="ORF">GCM10023209_18570</name>
</gene>
<dbReference type="PANTHER" id="PTHR30290">
    <property type="entry name" value="PERIPLASMIC BINDING COMPONENT OF ABC TRANSPORTER"/>
    <property type="match status" value="1"/>
</dbReference>
<dbReference type="Proteomes" id="UP001499910">
    <property type="component" value="Unassembled WGS sequence"/>
</dbReference>
<keyword evidence="3 4" id="KW-0732">Signal</keyword>
<evidence type="ECO:0000313" key="7">
    <source>
        <dbReference type="Proteomes" id="UP001499910"/>
    </source>
</evidence>
<evidence type="ECO:0000256" key="2">
    <source>
        <dbReference type="ARBA" id="ARBA00005695"/>
    </source>
</evidence>
<comment type="similarity">
    <text evidence="2">Belongs to the bacterial solute-binding protein 5 family.</text>
</comment>
<dbReference type="Pfam" id="PF00496">
    <property type="entry name" value="SBP_bac_5"/>
    <property type="match status" value="1"/>
</dbReference>
<reference evidence="7" key="1">
    <citation type="journal article" date="2019" name="Int. J. Syst. Evol. Microbiol.">
        <title>The Global Catalogue of Microorganisms (GCM) 10K type strain sequencing project: providing services to taxonomists for standard genome sequencing and annotation.</title>
        <authorList>
            <consortium name="The Broad Institute Genomics Platform"/>
            <consortium name="The Broad Institute Genome Sequencing Center for Infectious Disease"/>
            <person name="Wu L."/>
            <person name="Ma J."/>
        </authorList>
    </citation>
    <scope>NUCLEOTIDE SEQUENCE [LARGE SCALE GENOMIC DNA]</scope>
    <source>
        <strain evidence="7">JCM 18015</strain>
    </source>
</reference>
<accession>A0ABP9L8K8</accession>
<keyword evidence="7" id="KW-1185">Reference proteome</keyword>
<feature type="chain" id="PRO_5045590450" evidence="4">
    <location>
        <begin position="22"/>
        <end position="490"/>
    </location>
</feature>
<evidence type="ECO:0000256" key="3">
    <source>
        <dbReference type="ARBA" id="ARBA00022729"/>
    </source>
</evidence>
<dbReference type="EMBL" id="BAABHW010000002">
    <property type="protein sequence ID" value="GAA5073113.1"/>
    <property type="molecule type" value="Genomic_DNA"/>
</dbReference>
<evidence type="ECO:0000259" key="5">
    <source>
        <dbReference type="Pfam" id="PF00496"/>
    </source>
</evidence>
<evidence type="ECO:0000256" key="1">
    <source>
        <dbReference type="ARBA" id="ARBA00004418"/>
    </source>
</evidence>
<evidence type="ECO:0000256" key="4">
    <source>
        <dbReference type="SAM" id="SignalP"/>
    </source>
</evidence>
<dbReference type="InterPro" id="IPR030678">
    <property type="entry name" value="Peptide/Ni-bd"/>
</dbReference>
<comment type="caution">
    <text evidence="6">The sequence shown here is derived from an EMBL/GenBank/DDBJ whole genome shotgun (WGS) entry which is preliminary data.</text>
</comment>